<dbReference type="Proteomes" id="UP000249794">
    <property type="component" value="Unassembled WGS sequence"/>
</dbReference>
<organism evidence="2 3">
    <name type="scientific">Phormidesmis priestleyi</name>
    <dbReference type="NCBI Taxonomy" id="268141"/>
    <lineage>
        <taxon>Bacteria</taxon>
        <taxon>Bacillati</taxon>
        <taxon>Cyanobacteriota</taxon>
        <taxon>Cyanophyceae</taxon>
        <taxon>Leptolyngbyales</taxon>
        <taxon>Leptolyngbyaceae</taxon>
        <taxon>Phormidesmis</taxon>
    </lineage>
</organism>
<protein>
    <submittedName>
        <fullName evidence="2">Proline hydroxylase</fullName>
    </submittedName>
</protein>
<dbReference type="Gene3D" id="2.60.120.620">
    <property type="entry name" value="q2cbj1_9rhob like domain"/>
    <property type="match status" value="1"/>
</dbReference>
<name>A0A2W4WYL1_9CYAN</name>
<dbReference type="EMBL" id="QBMP01000199">
    <property type="protein sequence ID" value="PZO50056.1"/>
    <property type="molecule type" value="Genomic_DNA"/>
</dbReference>
<comment type="caution">
    <text evidence="2">The sequence shown here is derived from an EMBL/GenBank/DDBJ whole genome shotgun (WGS) entry which is preliminary data.</text>
</comment>
<feature type="domain" description="Prolyl 4-hydroxylase alpha subunit Fe(2+) 2OG dioxygenase" evidence="1">
    <location>
        <begin position="47"/>
        <end position="104"/>
    </location>
</feature>
<accession>A0A2W4WYL1</accession>
<reference evidence="3" key="1">
    <citation type="submission" date="2018-04" db="EMBL/GenBank/DDBJ databases">
        <authorList>
            <person name="Cornet L."/>
        </authorList>
    </citation>
    <scope>NUCLEOTIDE SEQUENCE [LARGE SCALE GENOMIC DNA]</scope>
</reference>
<dbReference type="AlphaFoldDB" id="A0A2W4WYL1"/>
<evidence type="ECO:0000313" key="2">
    <source>
        <dbReference type="EMBL" id="PZO50056.1"/>
    </source>
</evidence>
<reference evidence="2 3" key="2">
    <citation type="submission" date="2018-06" db="EMBL/GenBank/DDBJ databases">
        <title>Metagenomic assembly of (sub)arctic Cyanobacteria and their associated microbiome from non-axenic cultures.</title>
        <authorList>
            <person name="Baurain D."/>
        </authorList>
    </citation>
    <scope>NUCLEOTIDE SEQUENCE [LARGE SCALE GENOMIC DNA]</scope>
    <source>
        <strain evidence="2">ULC027bin1</strain>
    </source>
</reference>
<evidence type="ECO:0000259" key="1">
    <source>
        <dbReference type="Pfam" id="PF13640"/>
    </source>
</evidence>
<sequence>SARFCLFLETLSGIEGLIPDPYFEGSGAHALASGHQMAMPASADWHPRLKLNRRLGLLVYLNPDWNEQWGGALELWDSGSLDQRATIAPSFNKTVIFSTDERAQYGHPSPLACPEEVMARSLHLYYYSSGRPMAAYAPTPQMQPVSAPYLETFEPPLRSRRKSSLSPKSVAKSLQKSMPKALINLYRAGKRSLRG</sequence>
<proteinExistence type="predicted"/>
<feature type="non-terminal residue" evidence="2">
    <location>
        <position position="1"/>
    </location>
</feature>
<dbReference type="InterPro" id="IPR044862">
    <property type="entry name" value="Pro_4_hyd_alph_FE2OG_OXY"/>
</dbReference>
<gene>
    <name evidence="2" type="ORF">DCF15_16335</name>
</gene>
<evidence type="ECO:0000313" key="3">
    <source>
        <dbReference type="Proteomes" id="UP000249794"/>
    </source>
</evidence>
<dbReference type="Pfam" id="PF13640">
    <property type="entry name" value="2OG-FeII_Oxy_3"/>
    <property type="match status" value="1"/>
</dbReference>